<comment type="caution">
    <text evidence="1">The sequence shown here is derived from an EMBL/GenBank/DDBJ whole genome shotgun (WGS) entry which is preliminary data.</text>
</comment>
<evidence type="ECO:0000313" key="2">
    <source>
        <dbReference type="Proteomes" id="UP000095713"/>
    </source>
</evidence>
<dbReference type="AlphaFoldDB" id="A0A1E5T3X2"/>
<sequence>MNIFNFTANFDSEEACVNHFKSQRDNLGVVCKCGHTEHYWIKSRLSYECKKCRKRMTLKSGTIMQNSNLSFLIWYKTMFLLSATKKGISSKEIQKQLGLKRYEPVWAMVNKLRKAKDNRDNRYALEGMIELDEGYFTVESSEIQQKKRKNEVVMQ</sequence>
<evidence type="ECO:0000313" key="1">
    <source>
        <dbReference type="EMBL" id="OEK06046.1"/>
    </source>
</evidence>
<gene>
    <name evidence="1" type="ORF">A8C32_18600</name>
</gene>
<keyword evidence="2" id="KW-1185">Reference proteome</keyword>
<dbReference type="EMBL" id="MDJD01000049">
    <property type="protein sequence ID" value="OEK06046.1"/>
    <property type="molecule type" value="Genomic_DNA"/>
</dbReference>
<dbReference type="Proteomes" id="UP000095713">
    <property type="component" value="Unassembled WGS sequence"/>
</dbReference>
<name>A0A1E5T3X2_9FLAO</name>
<reference evidence="1 2" key="1">
    <citation type="submission" date="2016-05" db="EMBL/GenBank/DDBJ databases">
        <title>Draft Genome Sequence of Algibacter sp. Strain SK-16 Isolated from the Surface Water of Aburatsubo Inlet.</title>
        <authorList>
            <person name="Wong S.-K."/>
            <person name="Yoshizawa S."/>
            <person name="Nakajima Y."/>
            <person name="Ogura Y."/>
            <person name="Tetsuya H."/>
            <person name="Hamasaki K."/>
        </authorList>
    </citation>
    <scope>NUCLEOTIDE SEQUENCE [LARGE SCALE GENOMIC DNA]</scope>
    <source>
        <strain evidence="1 2">SK-16</strain>
    </source>
</reference>
<accession>A0A1E5T3X2</accession>
<protein>
    <recommendedName>
        <fullName evidence="3">Transposase zinc-ribbon domain-containing protein</fullName>
    </recommendedName>
</protein>
<organism evidence="1 2">
    <name type="scientific">Flavivirga aquatica</name>
    <dbReference type="NCBI Taxonomy" id="1849968"/>
    <lineage>
        <taxon>Bacteria</taxon>
        <taxon>Pseudomonadati</taxon>
        <taxon>Bacteroidota</taxon>
        <taxon>Flavobacteriia</taxon>
        <taxon>Flavobacteriales</taxon>
        <taxon>Flavobacteriaceae</taxon>
        <taxon>Flavivirga</taxon>
    </lineage>
</organism>
<proteinExistence type="predicted"/>
<dbReference type="NCBIfam" id="NF033547">
    <property type="entry name" value="transpos_IS1595"/>
    <property type="match status" value="1"/>
</dbReference>
<evidence type="ECO:0008006" key="3">
    <source>
        <dbReference type="Google" id="ProtNLM"/>
    </source>
</evidence>
<dbReference type="STRING" id="1849968.A8C32_18600"/>